<evidence type="ECO:0000313" key="3">
    <source>
        <dbReference type="Proteomes" id="UP000676601"/>
    </source>
</evidence>
<dbReference type="EMBL" id="BORU01000001">
    <property type="protein sequence ID" value="GIO55175.1"/>
    <property type="molecule type" value="Genomic_DNA"/>
</dbReference>
<evidence type="ECO:0000256" key="1">
    <source>
        <dbReference type="SAM" id="MobiDB-lite"/>
    </source>
</evidence>
<proteinExistence type="predicted"/>
<sequence length="289" mass="32365">MALEMSREELRRAEFASGDRTGEVGTREEGPGEAAAVAEPLNRGLADEEPSRDQFSLSEGDTGDIRLERIVFIGRTYDEYLRMFHLKPGDLKGRTVLDCPGGACSFTAKARQIGIEAVAADIAYQFDPAALEAKGRLDIGHAVQHVESLGDQYRWDEFGGPEGLRSERTKALTATVKDMKQHPDRYVAAVLPVLPFADRQFDITLSAHFLFMYSDKLDYAFHEQTVAELMRVTKDEIRIFPLVDQSSRRYKDMQKLLSFAAGNGWSAEERPSDYEFQRGAASMLVLTRS</sequence>
<accession>A0ABQ4LFQ5</accession>
<evidence type="ECO:0008006" key="4">
    <source>
        <dbReference type="Google" id="ProtNLM"/>
    </source>
</evidence>
<dbReference type="Gene3D" id="3.40.50.150">
    <property type="entry name" value="Vaccinia Virus protein VP39"/>
    <property type="match status" value="1"/>
</dbReference>
<comment type="caution">
    <text evidence="2">The sequence shown here is derived from an EMBL/GenBank/DDBJ whole genome shotgun (WGS) entry which is preliminary data.</text>
</comment>
<name>A0ABQ4LFQ5_9BACL</name>
<feature type="region of interest" description="Disordered" evidence="1">
    <location>
        <begin position="1"/>
        <end position="59"/>
    </location>
</feature>
<gene>
    <name evidence="2" type="ORF">J21TS7_34930</name>
</gene>
<dbReference type="SUPFAM" id="SSF53335">
    <property type="entry name" value="S-adenosyl-L-methionine-dependent methyltransferases"/>
    <property type="match status" value="1"/>
</dbReference>
<organism evidence="2 3">
    <name type="scientific">Paenibacillus cineris</name>
    <dbReference type="NCBI Taxonomy" id="237530"/>
    <lineage>
        <taxon>Bacteria</taxon>
        <taxon>Bacillati</taxon>
        <taxon>Bacillota</taxon>
        <taxon>Bacilli</taxon>
        <taxon>Bacillales</taxon>
        <taxon>Paenibacillaceae</taxon>
        <taxon>Paenibacillus</taxon>
    </lineage>
</organism>
<evidence type="ECO:0000313" key="2">
    <source>
        <dbReference type="EMBL" id="GIO55175.1"/>
    </source>
</evidence>
<keyword evidence="3" id="KW-1185">Reference proteome</keyword>
<reference evidence="2 3" key="1">
    <citation type="submission" date="2021-03" db="EMBL/GenBank/DDBJ databases">
        <title>Antimicrobial resistance genes in bacteria isolated from Japanese honey, and their potential for conferring macrolide and lincosamide resistance in the American foulbrood pathogen Paenibacillus larvae.</title>
        <authorList>
            <person name="Okamoto M."/>
            <person name="Kumagai M."/>
            <person name="Kanamori H."/>
            <person name="Takamatsu D."/>
        </authorList>
    </citation>
    <scope>NUCLEOTIDE SEQUENCE [LARGE SCALE GENOMIC DNA]</scope>
    <source>
        <strain evidence="2 3">J21TS7</strain>
    </source>
</reference>
<dbReference type="Proteomes" id="UP000676601">
    <property type="component" value="Unassembled WGS sequence"/>
</dbReference>
<feature type="compositionally biased region" description="Basic and acidic residues" evidence="1">
    <location>
        <begin position="20"/>
        <end position="30"/>
    </location>
</feature>
<protein>
    <recommendedName>
        <fullName evidence="4">SAM-dependent methyltransferase</fullName>
    </recommendedName>
</protein>
<feature type="compositionally biased region" description="Basic and acidic residues" evidence="1">
    <location>
        <begin position="1"/>
        <end position="14"/>
    </location>
</feature>
<dbReference type="InterPro" id="IPR029063">
    <property type="entry name" value="SAM-dependent_MTases_sf"/>
</dbReference>